<protein>
    <submittedName>
        <fullName evidence="2">Uncharacterized protein</fullName>
    </submittedName>
</protein>
<organism evidence="2 3">
    <name type="scientific">Streptomyces zagrosensis</name>
    <dbReference type="NCBI Taxonomy" id="1042984"/>
    <lineage>
        <taxon>Bacteria</taxon>
        <taxon>Bacillati</taxon>
        <taxon>Actinomycetota</taxon>
        <taxon>Actinomycetes</taxon>
        <taxon>Kitasatosporales</taxon>
        <taxon>Streptomycetaceae</taxon>
        <taxon>Streptomyces</taxon>
    </lineage>
</organism>
<keyword evidence="3" id="KW-1185">Reference proteome</keyword>
<feature type="region of interest" description="Disordered" evidence="1">
    <location>
        <begin position="1"/>
        <end position="56"/>
    </location>
</feature>
<name>A0A7W9UWS9_9ACTN</name>
<sequence>MSPYHQPCAPTAGGARRATGIATSSTVRCDASEQHNDRSRIGIPMAPVAHSPIGLS</sequence>
<evidence type="ECO:0000313" key="3">
    <source>
        <dbReference type="Proteomes" id="UP000588098"/>
    </source>
</evidence>
<reference evidence="2 3" key="1">
    <citation type="submission" date="2020-08" db="EMBL/GenBank/DDBJ databases">
        <title>Genomic Encyclopedia of Type Strains, Phase III (KMG-III): the genomes of soil and plant-associated and newly described type strains.</title>
        <authorList>
            <person name="Whitman W."/>
        </authorList>
    </citation>
    <scope>NUCLEOTIDE SEQUENCE [LARGE SCALE GENOMIC DNA]</scope>
    <source>
        <strain evidence="2 3">CECT 8305</strain>
    </source>
</reference>
<dbReference type="Proteomes" id="UP000588098">
    <property type="component" value="Unassembled WGS sequence"/>
</dbReference>
<gene>
    <name evidence="2" type="ORF">FHS42_000604</name>
</gene>
<evidence type="ECO:0000313" key="2">
    <source>
        <dbReference type="EMBL" id="MBB5933586.1"/>
    </source>
</evidence>
<dbReference type="AlphaFoldDB" id="A0A7W9UWS9"/>
<dbReference type="EMBL" id="JACHJL010000001">
    <property type="protein sequence ID" value="MBB5933586.1"/>
    <property type="molecule type" value="Genomic_DNA"/>
</dbReference>
<accession>A0A7W9UWS9</accession>
<evidence type="ECO:0000256" key="1">
    <source>
        <dbReference type="SAM" id="MobiDB-lite"/>
    </source>
</evidence>
<feature type="compositionally biased region" description="Basic and acidic residues" evidence="1">
    <location>
        <begin position="30"/>
        <end position="40"/>
    </location>
</feature>
<comment type="caution">
    <text evidence="2">The sequence shown here is derived from an EMBL/GenBank/DDBJ whole genome shotgun (WGS) entry which is preliminary data.</text>
</comment>
<proteinExistence type="predicted"/>
<feature type="compositionally biased region" description="Low complexity" evidence="1">
    <location>
        <begin position="9"/>
        <end position="23"/>
    </location>
</feature>